<name>A0A368UWS5_9BACT</name>
<sequence>MKKLHLITSILLFLVVASCQQPAKKSRQAQQIDRRALVERNHPHITAFDSLASFTVGNGEFAMTVDATGLQSFPCYYSNGVPLGTQSQWGWHSFPNTENYQHAETLKDYDFGRGRKESYSVQFDEGRPRAAANYFRENPHRLHLGIVGLEFRDDKGQELGIQDITDIEQTLELWNGSVNSFFSVADEAVEVTTVCDPSKDMVAAAVNSALMPAGQMNIKLHFSYPTGKHADDAMDWQSEAKHVSRVVEQSEHYALIERRLDNSTYYVWVKWEGKARFKSKGTHYFVVEPQEEHFAFSCLFTKERPALVVDKYDETEDAARHYWNNFWQQGGAVDFSQCTDARAPELERRVVLSQYLMAIQSAGSLPPQETGLTYNSWFGKHHLEMHWWHAAHFALWGRLDLLERSMDWYQKVAPVAREIARRQGYEGVRWMKMTDPDGGEAPSGVGSFLIWQQPHFIYFSELIYRQKQNRETLDKYKKLVFETAEFMASFASWDDAGDRYVLKGVIPAQETLKASETVNPPFELAYWRWGLATAQKWRERLGMERDPRWDDILQKLAPLAQKEGLYLAAETAPQTYEDVRFTSDHMAVLGALGILPDSRLVDPEIMRNTLHWVWDNWNWDHTWGWDYPMTAMCAARLSEPEKAVGALLMDKRTNTYLPNGHNYQDKRLRVYLPGNGGLLTAVAMMAAGWDGSNKKTPGFPDDGTWNVQWEGLEKMP</sequence>
<accession>A0A368UWS5</accession>
<comment type="caution">
    <text evidence="2">The sequence shown here is derived from an EMBL/GenBank/DDBJ whole genome shotgun (WGS) entry which is preliminary data.</text>
</comment>
<protein>
    <recommendedName>
        <fullName evidence="4">Glycosyl hydrolase family 65</fullName>
    </recommendedName>
</protein>
<dbReference type="GO" id="GO:0005975">
    <property type="term" value="P:carbohydrate metabolic process"/>
    <property type="evidence" value="ECO:0007669"/>
    <property type="project" value="InterPro"/>
</dbReference>
<reference evidence="2 3" key="1">
    <citation type="submission" date="2018-07" db="EMBL/GenBank/DDBJ databases">
        <title>Freshwater and sediment microbial communities from various areas in North America, analyzing microbe dynamics in response to fracking.</title>
        <authorList>
            <person name="Lamendella R."/>
        </authorList>
    </citation>
    <scope>NUCLEOTIDE SEQUENCE [LARGE SCALE GENOMIC DNA]</scope>
    <source>
        <strain evidence="2 3">160A</strain>
    </source>
</reference>
<gene>
    <name evidence="2" type="ORF">DFO77_11580</name>
</gene>
<dbReference type="InterPro" id="IPR012341">
    <property type="entry name" value="6hp_glycosidase-like_sf"/>
</dbReference>
<keyword evidence="1" id="KW-0732">Signal</keyword>
<dbReference type="AlphaFoldDB" id="A0A368UWS5"/>
<dbReference type="PROSITE" id="PS51257">
    <property type="entry name" value="PROKAR_LIPOPROTEIN"/>
    <property type="match status" value="1"/>
</dbReference>
<evidence type="ECO:0000313" key="3">
    <source>
        <dbReference type="Proteomes" id="UP000252733"/>
    </source>
</evidence>
<evidence type="ECO:0000256" key="1">
    <source>
        <dbReference type="SAM" id="SignalP"/>
    </source>
</evidence>
<feature type="signal peptide" evidence="1">
    <location>
        <begin position="1"/>
        <end position="23"/>
    </location>
</feature>
<dbReference type="RefSeq" id="WP_114437295.1">
    <property type="nucleotide sequence ID" value="NZ_QPIZ01000015.1"/>
</dbReference>
<evidence type="ECO:0008006" key="4">
    <source>
        <dbReference type="Google" id="ProtNLM"/>
    </source>
</evidence>
<dbReference type="InterPro" id="IPR008928">
    <property type="entry name" value="6-hairpin_glycosidase_sf"/>
</dbReference>
<feature type="chain" id="PRO_5017083054" description="Glycosyl hydrolase family 65" evidence="1">
    <location>
        <begin position="24"/>
        <end position="716"/>
    </location>
</feature>
<dbReference type="Proteomes" id="UP000252733">
    <property type="component" value="Unassembled WGS sequence"/>
</dbReference>
<dbReference type="Gene3D" id="1.50.10.10">
    <property type="match status" value="1"/>
</dbReference>
<proteinExistence type="predicted"/>
<organism evidence="2 3">
    <name type="scientific">Marinilabilia salmonicolor</name>
    <dbReference type="NCBI Taxonomy" id="989"/>
    <lineage>
        <taxon>Bacteria</taxon>
        <taxon>Pseudomonadati</taxon>
        <taxon>Bacteroidota</taxon>
        <taxon>Bacteroidia</taxon>
        <taxon>Marinilabiliales</taxon>
        <taxon>Marinilabiliaceae</taxon>
        <taxon>Marinilabilia</taxon>
    </lineage>
</organism>
<keyword evidence="3" id="KW-1185">Reference proteome</keyword>
<evidence type="ECO:0000313" key="2">
    <source>
        <dbReference type="EMBL" id="RCW32535.1"/>
    </source>
</evidence>
<dbReference type="SUPFAM" id="SSF48208">
    <property type="entry name" value="Six-hairpin glycosidases"/>
    <property type="match status" value="1"/>
</dbReference>
<dbReference type="EMBL" id="QPIZ01000015">
    <property type="protein sequence ID" value="RCW32535.1"/>
    <property type="molecule type" value="Genomic_DNA"/>
</dbReference>